<proteinExistence type="inferred from homology"/>
<feature type="transmembrane region" description="Helical" evidence="9">
    <location>
        <begin position="245"/>
        <end position="268"/>
    </location>
</feature>
<evidence type="ECO:0000256" key="8">
    <source>
        <dbReference type="ARBA" id="ARBA00023136"/>
    </source>
</evidence>
<feature type="transmembrane region" description="Helical" evidence="9">
    <location>
        <begin position="446"/>
        <end position="467"/>
    </location>
</feature>
<sequence>MVAENAKSNMETDLPSITVEVHDDHVAHVSFSWWLAVLLGIFGISSWVAINGLWMELPLLVNVLPERWNLPAYLSIIIQMANVGPLLYVVLTRICRAFNRRASGYWMQLIQPPERLANYAILLLGFVASVLLTQFWNVVLLMPGLPPNVNMGDTSPEAINGHSLGLFVLTFVLGLIDCMSSVTFLAYLANMPAVYAGALLFGETCSGLLPSLFALIQGANPEPVCRNLTVNGTSTMVPEYALPRFSVSTFMGLVAATTFLSLTAFSLLDCLPSGLGRAVTLSYRQLHSLPQTMETTYTDSMTTDGAAGNAGDAREGGVSESEEPRVLRFDRSTLFIVCFLLTGYASCLGNGILPSLQSFSTAAYSTLTYHLAVTLSGLAAPLSALLTTIVYDYEQFGVCARALFARCLPIPEETSRGGSSLVSASAESLKKDNASNGSPDAPNITFVCRCLTLIAVLASVPTAYIFYLAVSSPTPPELGGFGSVVAVIAWILSTAGFTVQKTWITLFLVRFGNQRNLRTLGIATQTGSAVGALISFLLTAQFNLLISKTPCS</sequence>
<dbReference type="InterPro" id="IPR009357">
    <property type="entry name" value="Riboflavin_transptr"/>
</dbReference>
<evidence type="ECO:0000256" key="4">
    <source>
        <dbReference type="ARBA" id="ARBA00022448"/>
    </source>
</evidence>
<dbReference type="AlphaFoldDB" id="A0A0X3P3J3"/>
<feature type="transmembrane region" description="Helical" evidence="9">
    <location>
        <begin position="70"/>
        <end position="95"/>
    </location>
</feature>
<dbReference type="Pfam" id="PF06237">
    <property type="entry name" value="SLC52_ribofla_tr"/>
    <property type="match status" value="2"/>
</dbReference>
<dbReference type="PANTHER" id="PTHR12929:SF10">
    <property type="entry name" value="RIBOFLAVIN TRANSPORTER"/>
    <property type="match status" value="1"/>
</dbReference>
<feature type="transmembrane region" description="Helical" evidence="9">
    <location>
        <begin position="164"/>
        <end position="187"/>
    </location>
</feature>
<dbReference type="GO" id="GO:0005886">
    <property type="term" value="C:plasma membrane"/>
    <property type="evidence" value="ECO:0007669"/>
    <property type="project" value="UniProtKB-SubCell"/>
</dbReference>
<keyword evidence="6 9" id="KW-0812">Transmembrane</keyword>
<protein>
    <recommendedName>
        <fullName evidence="9">Riboflavin transporter</fullName>
    </recommendedName>
</protein>
<keyword evidence="7 9" id="KW-1133">Transmembrane helix</keyword>
<dbReference type="EMBL" id="GEEE01016681">
    <property type="protein sequence ID" value="JAP46544.1"/>
    <property type="molecule type" value="Transcribed_RNA"/>
</dbReference>
<evidence type="ECO:0000256" key="9">
    <source>
        <dbReference type="RuleBase" id="RU368035"/>
    </source>
</evidence>
<evidence type="ECO:0000256" key="5">
    <source>
        <dbReference type="ARBA" id="ARBA00022475"/>
    </source>
</evidence>
<organism evidence="10">
    <name type="scientific">Schistocephalus solidus</name>
    <name type="common">Tapeworm</name>
    <dbReference type="NCBI Taxonomy" id="70667"/>
    <lineage>
        <taxon>Eukaryota</taxon>
        <taxon>Metazoa</taxon>
        <taxon>Spiralia</taxon>
        <taxon>Lophotrochozoa</taxon>
        <taxon>Platyhelminthes</taxon>
        <taxon>Cestoda</taxon>
        <taxon>Eucestoda</taxon>
        <taxon>Diphyllobothriidea</taxon>
        <taxon>Diphyllobothriidae</taxon>
        <taxon>Schistocephalus</taxon>
    </lineage>
</organism>
<feature type="transmembrane region" description="Helical" evidence="9">
    <location>
        <begin position="520"/>
        <end position="546"/>
    </location>
</feature>
<accession>A0A0X3P3J3</accession>
<name>A0A0X3P3J3_SCHSO</name>
<comment type="catalytic activity">
    <reaction evidence="1 9">
        <text>riboflavin(in) = riboflavin(out)</text>
        <dbReference type="Rhea" id="RHEA:35015"/>
        <dbReference type="ChEBI" id="CHEBI:57986"/>
    </reaction>
</comment>
<keyword evidence="4 9" id="KW-0813">Transport</keyword>
<feature type="transmembrane region" description="Helical" evidence="9">
    <location>
        <begin position="334"/>
        <end position="356"/>
    </location>
</feature>
<evidence type="ECO:0000313" key="10">
    <source>
        <dbReference type="EMBL" id="JAP46544.1"/>
    </source>
</evidence>
<feature type="transmembrane region" description="Helical" evidence="9">
    <location>
        <begin position="194"/>
        <end position="216"/>
    </location>
</feature>
<feature type="transmembrane region" description="Helical" evidence="9">
    <location>
        <begin position="368"/>
        <end position="391"/>
    </location>
</feature>
<feature type="transmembrane region" description="Helical" evidence="9">
    <location>
        <begin position="116"/>
        <end position="144"/>
    </location>
</feature>
<evidence type="ECO:0000256" key="3">
    <source>
        <dbReference type="ARBA" id="ARBA00006366"/>
    </source>
</evidence>
<feature type="transmembrane region" description="Helical" evidence="9">
    <location>
        <begin position="31"/>
        <end position="50"/>
    </location>
</feature>
<gene>
    <name evidence="10" type="primary">S5A3A</name>
    <name evidence="10" type="ORF">TR133123</name>
</gene>
<dbReference type="PANTHER" id="PTHR12929">
    <property type="entry name" value="SOLUTE CARRIER FAMILY 52"/>
    <property type="match status" value="1"/>
</dbReference>
<comment type="subcellular location">
    <subcellularLocation>
        <location evidence="2 9">Cell membrane</location>
        <topology evidence="2 9">Multi-pass membrane protein</topology>
    </subcellularLocation>
</comment>
<reference evidence="10" key="1">
    <citation type="submission" date="2016-01" db="EMBL/GenBank/DDBJ databases">
        <title>Reference transcriptome for the parasite Schistocephalus solidus: insights into the molecular evolution of parasitism.</title>
        <authorList>
            <person name="Hebert F.O."/>
            <person name="Grambauer S."/>
            <person name="Barber I."/>
            <person name="Landry C.R."/>
            <person name="Aubin-Horth N."/>
        </authorList>
    </citation>
    <scope>NUCLEOTIDE SEQUENCE</scope>
</reference>
<comment type="function">
    <text evidence="9">Plasma membrane transporter mediating the uptake by cells of the water soluble vitamin B2/riboflavin that plays a key role in biochemical oxidation-reduction reactions of the carbohydrate, lipid, and amino acid metabolism.</text>
</comment>
<keyword evidence="5 9" id="KW-1003">Cell membrane</keyword>
<evidence type="ECO:0000256" key="1">
    <source>
        <dbReference type="ARBA" id="ARBA00000215"/>
    </source>
</evidence>
<dbReference type="GO" id="GO:0032217">
    <property type="term" value="F:riboflavin transmembrane transporter activity"/>
    <property type="evidence" value="ECO:0007669"/>
    <property type="project" value="UniProtKB-UniRule"/>
</dbReference>
<comment type="similarity">
    <text evidence="3 9">Belongs to the riboflavin transporter family.</text>
</comment>
<feature type="transmembrane region" description="Helical" evidence="9">
    <location>
        <begin position="479"/>
        <end position="499"/>
    </location>
</feature>
<evidence type="ECO:0000256" key="7">
    <source>
        <dbReference type="ARBA" id="ARBA00022989"/>
    </source>
</evidence>
<evidence type="ECO:0000256" key="2">
    <source>
        <dbReference type="ARBA" id="ARBA00004651"/>
    </source>
</evidence>
<keyword evidence="8 9" id="KW-0472">Membrane</keyword>
<evidence type="ECO:0000256" key="6">
    <source>
        <dbReference type="ARBA" id="ARBA00022692"/>
    </source>
</evidence>